<comment type="caution">
    <text evidence="1">The sequence shown here is derived from an EMBL/GenBank/DDBJ whole genome shotgun (WGS) entry which is preliminary data.</text>
</comment>
<reference evidence="1" key="2">
    <citation type="submission" date="2023-06" db="EMBL/GenBank/DDBJ databases">
        <authorList>
            <person name="Ma L."/>
            <person name="Liu K.-W."/>
            <person name="Li Z."/>
            <person name="Hsiao Y.-Y."/>
            <person name="Qi Y."/>
            <person name="Fu T."/>
            <person name="Tang G."/>
            <person name="Zhang D."/>
            <person name="Sun W.-H."/>
            <person name="Liu D.-K."/>
            <person name="Li Y."/>
            <person name="Chen G.-Z."/>
            <person name="Liu X.-D."/>
            <person name="Liao X.-Y."/>
            <person name="Jiang Y.-T."/>
            <person name="Yu X."/>
            <person name="Hao Y."/>
            <person name="Huang J."/>
            <person name="Zhao X.-W."/>
            <person name="Ke S."/>
            <person name="Chen Y.-Y."/>
            <person name="Wu W.-L."/>
            <person name="Hsu J.-L."/>
            <person name="Lin Y.-F."/>
            <person name="Huang M.-D."/>
            <person name="Li C.-Y."/>
            <person name="Huang L."/>
            <person name="Wang Z.-W."/>
            <person name="Zhao X."/>
            <person name="Zhong W.-Y."/>
            <person name="Peng D.-H."/>
            <person name="Ahmad S."/>
            <person name="Lan S."/>
            <person name="Zhang J.-S."/>
            <person name="Tsai W.-C."/>
            <person name="Van De Peer Y."/>
            <person name="Liu Z.-J."/>
        </authorList>
    </citation>
    <scope>NUCLEOTIDE SEQUENCE</scope>
    <source>
        <strain evidence="1">CP</strain>
        <tissue evidence="1">Leaves</tissue>
    </source>
</reference>
<reference evidence="1" key="1">
    <citation type="journal article" date="2023" name="Nat. Commun.">
        <title>Diploid and tetraploid genomes of Acorus and the evolution of monocots.</title>
        <authorList>
            <person name="Ma L."/>
            <person name="Liu K.W."/>
            <person name="Li Z."/>
            <person name="Hsiao Y.Y."/>
            <person name="Qi Y."/>
            <person name="Fu T."/>
            <person name="Tang G.D."/>
            <person name="Zhang D."/>
            <person name="Sun W.H."/>
            <person name="Liu D.K."/>
            <person name="Li Y."/>
            <person name="Chen G.Z."/>
            <person name="Liu X.D."/>
            <person name="Liao X.Y."/>
            <person name="Jiang Y.T."/>
            <person name="Yu X."/>
            <person name="Hao Y."/>
            <person name="Huang J."/>
            <person name="Zhao X.W."/>
            <person name="Ke S."/>
            <person name="Chen Y.Y."/>
            <person name="Wu W.L."/>
            <person name="Hsu J.L."/>
            <person name="Lin Y.F."/>
            <person name="Huang M.D."/>
            <person name="Li C.Y."/>
            <person name="Huang L."/>
            <person name="Wang Z.W."/>
            <person name="Zhao X."/>
            <person name="Zhong W.Y."/>
            <person name="Peng D.H."/>
            <person name="Ahmad S."/>
            <person name="Lan S."/>
            <person name="Zhang J.S."/>
            <person name="Tsai W.C."/>
            <person name="Van de Peer Y."/>
            <person name="Liu Z.J."/>
        </authorList>
    </citation>
    <scope>NUCLEOTIDE SEQUENCE</scope>
    <source>
        <strain evidence="1">CP</strain>
    </source>
</reference>
<dbReference type="Proteomes" id="UP001180020">
    <property type="component" value="Unassembled WGS sequence"/>
</dbReference>
<protein>
    <submittedName>
        <fullName evidence="1">Uncharacterized protein</fullName>
    </submittedName>
</protein>
<evidence type="ECO:0000313" key="1">
    <source>
        <dbReference type="EMBL" id="KAK1306341.1"/>
    </source>
</evidence>
<gene>
    <name evidence="1" type="ORF">QJS10_CPA10g02019</name>
</gene>
<sequence>MNNRSRPSTSSSTRFARRVGGLLSVVAPPNWVRSVGLHDHPRHGRVVAAHRARRISDDASPALELISVSEQEPPRIGGGDGGGAVEAADDGAEVTGLQWPSEMI</sequence>
<accession>A0AAV9DZ87</accession>
<organism evidence="1 2">
    <name type="scientific">Acorus calamus</name>
    <name type="common">Sweet flag</name>
    <dbReference type="NCBI Taxonomy" id="4465"/>
    <lineage>
        <taxon>Eukaryota</taxon>
        <taxon>Viridiplantae</taxon>
        <taxon>Streptophyta</taxon>
        <taxon>Embryophyta</taxon>
        <taxon>Tracheophyta</taxon>
        <taxon>Spermatophyta</taxon>
        <taxon>Magnoliopsida</taxon>
        <taxon>Liliopsida</taxon>
        <taxon>Acoraceae</taxon>
        <taxon>Acorus</taxon>
    </lineage>
</organism>
<name>A0AAV9DZ87_ACOCL</name>
<evidence type="ECO:0000313" key="2">
    <source>
        <dbReference type="Proteomes" id="UP001180020"/>
    </source>
</evidence>
<keyword evidence="2" id="KW-1185">Reference proteome</keyword>
<proteinExistence type="predicted"/>
<dbReference type="AlphaFoldDB" id="A0AAV9DZ87"/>
<dbReference type="EMBL" id="JAUJYO010000010">
    <property type="protein sequence ID" value="KAK1306341.1"/>
    <property type="molecule type" value="Genomic_DNA"/>
</dbReference>